<comment type="caution">
    <text evidence="2">The sequence shown here is derived from an EMBL/GenBank/DDBJ whole genome shotgun (WGS) entry which is preliminary data.</text>
</comment>
<evidence type="ECO:0000256" key="1">
    <source>
        <dbReference type="SAM" id="MobiDB-lite"/>
    </source>
</evidence>
<feature type="compositionally biased region" description="Basic and acidic residues" evidence="1">
    <location>
        <begin position="1"/>
        <end position="10"/>
    </location>
</feature>
<dbReference type="Proteomes" id="UP001266305">
    <property type="component" value="Unassembled WGS sequence"/>
</dbReference>
<protein>
    <submittedName>
        <fullName evidence="2">Uncharacterized protein</fullName>
    </submittedName>
</protein>
<keyword evidence="3" id="KW-1185">Reference proteome</keyword>
<evidence type="ECO:0000313" key="3">
    <source>
        <dbReference type="Proteomes" id="UP001266305"/>
    </source>
</evidence>
<dbReference type="EMBL" id="JASSZA010000009">
    <property type="protein sequence ID" value="KAK2103010.1"/>
    <property type="molecule type" value="Genomic_DNA"/>
</dbReference>
<accession>A0ABQ9V147</accession>
<name>A0ABQ9V147_SAGOE</name>
<reference evidence="2 3" key="1">
    <citation type="submission" date="2023-05" db="EMBL/GenBank/DDBJ databases">
        <title>B98-5 Cell Line De Novo Hybrid Assembly: An Optical Mapping Approach.</title>
        <authorList>
            <person name="Kananen K."/>
            <person name="Auerbach J.A."/>
            <person name="Kautto E."/>
            <person name="Blachly J.S."/>
        </authorList>
    </citation>
    <scope>NUCLEOTIDE SEQUENCE [LARGE SCALE GENOMIC DNA]</scope>
    <source>
        <strain evidence="2">B95-8</strain>
        <tissue evidence="2">Cell line</tissue>
    </source>
</reference>
<sequence>DERCDRRWGGEDTSPDQTGRPTRRARGQPAGTTQERLGPIGAKRTRREGGAGRGGAGRGTQGAGAGPPARI</sequence>
<feature type="non-terminal residue" evidence="2">
    <location>
        <position position="1"/>
    </location>
</feature>
<gene>
    <name evidence="2" type="ORF">P7K49_020677</name>
</gene>
<evidence type="ECO:0000313" key="2">
    <source>
        <dbReference type="EMBL" id="KAK2103010.1"/>
    </source>
</evidence>
<proteinExistence type="predicted"/>
<feature type="compositionally biased region" description="Gly residues" evidence="1">
    <location>
        <begin position="51"/>
        <end position="65"/>
    </location>
</feature>
<feature type="region of interest" description="Disordered" evidence="1">
    <location>
        <begin position="1"/>
        <end position="71"/>
    </location>
</feature>
<organism evidence="2 3">
    <name type="scientific">Saguinus oedipus</name>
    <name type="common">Cotton-top tamarin</name>
    <name type="synonym">Oedipomidas oedipus</name>
    <dbReference type="NCBI Taxonomy" id="9490"/>
    <lineage>
        <taxon>Eukaryota</taxon>
        <taxon>Metazoa</taxon>
        <taxon>Chordata</taxon>
        <taxon>Craniata</taxon>
        <taxon>Vertebrata</taxon>
        <taxon>Euteleostomi</taxon>
        <taxon>Mammalia</taxon>
        <taxon>Eutheria</taxon>
        <taxon>Euarchontoglires</taxon>
        <taxon>Primates</taxon>
        <taxon>Haplorrhini</taxon>
        <taxon>Platyrrhini</taxon>
        <taxon>Cebidae</taxon>
        <taxon>Callitrichinae</taxon>
        <taxon>Saguinus</taxon>
    </lineage>
</organism>